<proteinExistence type="predicted"/>
<gene>
    <name evidence="2" type="ORF">OS493_025472</name>
</gene>
<dbReference type="Proteomes" id="UP001163046">
    <property type="component" value="Unassembled WGS sequence"/>
</dbReference>
<dbReference type="EMBL" id="MU827322">
    <property type="protein sequence ID" value="KAJ7356363.1"/>
    <property type="molecule type" value="Genomic_DNA"/>
</dbReference>
<comment type="caution">
    <text evidence="2">The sequence shown here is derived from an EMBL/GenBank/DDBJ whole genome shotgun (WGS) entry which is preliminary data.</text>
</comment>
<protein>
    <submittedName>
        <fullName evidence="2">Uncharacterized protein</fullName>
    </submittedName>
</protein>
<keyword evidence="3" id="KW-1185">Reference proteome</keyword>
<feature type="compositionally biased region" description="Polar residues" evidence="1">
    <location>
        <begin position="72"/>
        <end position="91"/>
    </location>
</feature>
<sequence>MSALNNNDCHSGEKVERDNSWNGNEVIFQSDSVNSESNEDVLTGGGFDYKGEQAQHKELLHEHVLQPASEMTPESSSVTKEPSLQPCVSQTDTSVATLDSLTTSGHNTQIQQWPGDHQLEGLSEHAVKHCEDVTASELTDINQSRFLRRKSLKKQN</sequence>
<dbReference type="AlphaFoldDB" id="A0A9X0CJE6"/>
<reference evidence="2" key="1">
    <citation type="submission" date="2023-01" db="EMBL/GenBank/DDBJ databases">
        <title>Genome assembly of the deep-sea coral Lophelia pertusa.</title>
        <authorList>
            <person name="Herrera S."/>
            <person name="Cordes E."/>
        </authorList>
    </citation>
    <scope>NUCLEOTIDE SEQUENCE</scope>
    <source>
        <strain evidence="2">USNM1676648</strain>
        <tissue evidence="2">Polyp</tissue>
    </source>
</reference>
<feature type="compositionally biased region" description="Basic and acidic residues" evidence="1">
    <location>
        <begin position="10"/>
        <end position="19"/>
    </location>
</feature>
<feature type="compositionally biased region" description="Polar residues" evidence="1">
    <location>
        <begin position="20"/>
        <end position="36"/>
    </location>
</feature>
<feature type="region of interest" description="Disordered" evidence="1">
    <location>
        <begin position="1"/>
        <end position="49"/>
    </location>
</feature>
<feature type="region of interest" description="Disordered" evidence="1">
    <location>
        <begin position="68"/>
        <end position="91"/>
    </location>
</feature>
<organism evidence="2 3">
    <name type="scientific">Desmophyllum pertusum</name>
    <dbReference type="NCBI Taxonomy" id="174260"/>
    <lineage>
        <taxon>Eukaryota</taxon>
        <taxon>Metazoa</taxon>
        <taxon>Cnidaria</taxon>
        <taxon>Anthozoa</taxon>
        <taxon>Hexacorallia</taxon>
        <taxon>Scleractinia</taxon>
        <taxon>Caryophylliina</taxon>
        <taxon>Caryophylliidae</taxon>
        <taxon>Desmophyllum</taxon>
    </lineage>
</organism>
<evidence type="ECO:0000313" key="2">
    <source>
        <dbReference type="EMBL" id="KAJ7356363.1"/>
    </source>
</evidence>
<evidence type="ECO:0000313" key="3">
    <source>
        <dbReference type="Proteomes" id="UP001163046"/>
    </source>
</evidence>
<accession>A0A9X0CJE6</accession>
<evidence type="ECO:0000256" key="1">
    <source>
        <dbReference type="SAM" id="MobiDB-lite"/>
    </source>
</evidence>
<name>A0A9X0CJE6_9CNID</name>